<evidence type="ECO:0000313" key="2">
    <source>
        <dbReference type="Proteomes" id="UP001188597"/>
    </source>
</evidence>
<dbReference type="PANTHER" id="PTHR47481:SF31">
    <property type="entry name" value="OS01G0873500 PROTEIN"/>
    <property type="match status" value="1"/>
</dbReference>
<dbReference type="EMBL" id="JAVXUP010000123">
    <property type="protein sequence ID" value="KAK3037405.1"/>
    <property type="molecule type" value="Genomic_DNA"/>
</dbReference>
<accession>A0AA88X8D1</accession>
<sequence length="154" mass="16952">MGKAKACHGTEQLQNLHKGFLSIVDYLRNAKTVANQLSIFRQPISDADLGLHTLTGLSLEYDSIVTALTIFSGRPSFTEVYSFLLIHEDQLECQLTNHVTASSPPRPPLLKDTSYHSLEGRALSLSYYPLHLDVVFVCLTLAYAPLSSTSACPQ</sequence>
<dbReference type="PANTHER" id="PTHR47481">
    <property type="match status" value="1"/>
</dbReference>
<proteinExistence type="predicted"/>
<reference evidence="1" key="1">
    <citation type="submission" date="2022-12" db="EMBL/GenBank/DDBJ databases">
        <title>Draft genome assemblies for two species of Escallonia (Escalloniales).</title>
        <authorList>
            <person name="Chanderbali A."/>
            <person name="Dervinis C."/>
            <person name="Anghel I."/>
            <person name="Soltis D."/>
            <person name="Soltis P."/>
            <person name="Zapata F."/>
        </authorList>
    </citation>
    <scope>NUCLEOTIDE SEQUENCE</scope>
    <source>
        <strain evidence="1">UCBG64.0493</strain>
        <tissue evidence="1">Leaf</tissue>
    </source>
</reference>
<organism evidence="1 2">
    <name type="scientific">Escallonia herrerae</name>
    <dbReference type="NCBI Taxonomy" id="1293975"/>
    <lineage>
        <taxon>Eukaryota</taxon>
        <taxon>Viridiplantae</taxon>
        <taxon>Streptophyta</taxon>
        <taxon>Embryophyta</taxon>
        <taxon>Tracheophyta</taxon>
        <taxon>Spermatophyta</taxon>
        <taxon>Magnoliopsida</taxon>
        <taxon>eudicotyledons</taxon>
        <taxon>Gunneridae</taxon>
        <taxon>Pentapetalae</taxon>
        <taxon>asterids</taxon>
        <taxon>campanulids</taxon>
        <taxon>Escalloniales</taxon>
        <taxon>Escalloniaceae</taxon>
        <taxon>Escallonia</taxon>
    </lineage>
</organism>
<name>A0AA88X8D1_9ASTE</name>
<keyword evidence="2" id="KW-1185">Reference proteome</keyword>
<protein>
    <submittedName>
        <fullName evidence="1">Uncharacterized protein</fullName>
    </submittedName>
</protein>
<dbReference type="Proteomes" id="UP001188597">
    <property type="component" value="Unassembled WGS sequence"/>
</dbReference>
<dbReference type="AlphaFoldDB" id="A0AA88X8D1"/>
<comment type="caution">
    <text evidence="1">The sequence shown here is derived from an EMBL/GenBank/DDBJ whole genome shotgun (WGS) entry which is preliminary data.</text>
</comment>
<gene>
    <name evidence="1" type="ORF">RJ639_030167</name>
</gene>
<evidence type="ECO:0000313" key="1">
    <source>
        <dbReference type="EMBL" id="KAK3037405.1"/>
    </source>
</evidence>